<feature type="transmembrane region" description="Helical" evidence="8">
    <location>
        <begin position="279"/>
        <end position="302"/>
    </location>
</feature>
<evidence type="ECO:0000313" key="11">
    <source>
        <dbReference type="EMBL" id="SMA44189.1"/>
    </source>
</evidence>
<dbReference type="InterPro" id="IPR017270">
    <property type="entry name" value="MotA/TolQ/ExbB-rel"/>
</dbReference>
<evidence type="ECO:0000256" key="2">
    <source>
        <dbReference type="ARBA" id="ARBA00022475"/>
    </source>
</evidence>
<gene>
    <name evidence="11" type="primary">exbB_2</name>
    <name evidence="11" type="ORF">EHSB41UT_01752</name>
</gene>
<keyword evidence="5 8" id="KW-0472">Membrane</keyword>
<dbReference type="EMBL" id="FWPT01000003">
    <property type="protein sequence ID" value="SMA44189.1"/>
    <property type="molecule type" value="Genomic_DNA"/>
</dbReference>
<dbReference type="AlphaFoldDB" id="A0A1X7AIM3"/>
<dbReference type="GO" id="GO:0017038">
    <property type="term" value="P:protein import"/>
    <property type="evidence" value="ECO:0007669"/>
    <property type="project" value="TreeGrafter"/>
</dbReference>
<dbReference type="RefSeq" id="WP_087108885.1">
    <property type="nucleotide sequence ID" value="NZ_CBCSCN010000008.1"/>
</dbReference>
<organism evidence="11 12">
    <name type="scientific">Parendozoicomonas haliclonae</name>
    <dbReference type="NCBI Taxonomy" id="1960125"/>
    <lineage>
        <taxon>Bacteria</taxon>
        <taxon>Pseudomonadati</taxon>
        <taxon>Pseudomonadota</taxon>
        <taxon>Gammaproteobacteria</taxon>
        <taxon>Oceanospirillales</taxon>
        <taxon>Endozoicomonadaceae</taxon>
        <taxon>Parendozoicomonas</taxon>
    </lineage>
</organism>
<feature type="transmembrane region" description="Helical" evidence="8">
    <location>
        <begin position="365"/>
        <end position="389"/>
    </location>
</feature>
<comment type="similarity">
    <text evidence="6">Belongs to the exbB/tolQ family.</text>
</comment>
<comment type="subcellular location">
    <subcellularLocation>
        <location evidence="1">Cell membrane</location>
        <topology evidence="1">Multi-pass membrane protein</topology>
    </subcellularLocation>
    <subcellularLocation>
        <location evidence="6">Membrane</location>
        <topology evidence="6">Multi-pass membrane protein</topology>
    </subcellularLocation>
</comment>
<feature type="coiled-coil region" evidence="7">
    <location>
        <begin position="61"/>
        <end position="91"/>
    </location>
</feature>
<dbReference type="OrthoDB" id="4045at2"/>
<keyword evidence="9" id="KW-0732">Signal</keyword>
<protein>
    <submittedName>
        <fullName evidence="11">Biopolymer transport protein ExbB</fullName>
    </submittedName>
</protein>
<name>A0A1X7AIM3_9GAMM</name>
<feature type="chain" id="PRO_5012214208" evidence="9">
    <location>
        <begin position="31"/>
        <end position="472"/>
    </location>
</feature>
<evidence type="ECO:0000259" key="10">
    <source>
        <dbReference type="Pfam" id="PF01618"/>
    </source>
</evidence>
<feature type="domain" description="MotA/TolQ/ExbB proton channel" evidence="10">
    <location>
        <begin position="323"/>
        <end position="440"/>
    </location>
</feature>
<keyword evidence="3 8" id="KW-0812">Transmembrane</keyword>
<dbReference type="GO" id="GO:0005886">
    <property type="term" value="C:plasma membrane"/>
    <property type="evidence" value="ECO:0007669"/>
    <property type="project" value="UniProtKB-SubCell"/>
</dbReference>
<feature type="signal peptide" evidence="9">
    <location>
        <begin position="1"/>
        <end position="30"/>
    </location>
</feature>
<dbReference type="PANTHER" id="PTHR30625:SF11">
    <property type="entry name" value="MOTA_TOLQ_EXBB PROTON CHANNEL DOMAIN-CONTAINING PROTEIN"/>
    <property type="match status" value="1"/>
</dbReference>
<evidence type="ECO:0000256" key="7">
    <source>
        <dbReference type="SAM" id="Coils"/>
    </source>
</evidence>
<evidence type="ECO:0000256" key="3">
    <source>
        <dbReference type="ARBA" id="ARBA00022692"/>
    </source>
</evidence>
<keyword evidence="7" id="KW-0175">Coiled coil</keyword>
<accession>A0A1X7AIM3</accession>
<evidence type="ECO:0000256" key="4">
    <source>
        <dbReference type="ARBA" id="ARBA00022989"/>
    </source>
</evidence>
<dbReference type="Pfam" id="PF01618">
    <property type="entry name" value="MotA_ExbB"/>
    <property type="match status" value="1"/>
</dbReference>
<keyword evidence="4 8" id="KW-1133">Transmembrane helix</keyword>
<dbReference type="PIRSF" id="PIRSF037714">
    <property type="entry name" value="TolR"/>
    <property type="match status" value="1"/>
</dbReference>
<keyword evidence="6" id="KW-0813">Transport</keyword>
<dbReference type="PANTHER" id="PTHR30625">
    <property type="entry name" value="PROTEIN TOLQ"/>
    <property type="match status" value="1"/>
</dbReference>
<dbReference type="Proteomes" id="UP000196573">
    <property type="component" value="Unassembled WGS sequence"/>
</dbReference>
<evidence type="ECO:0000256" key="9">
    <source>
        <dbReference type="SAM" id="SignalP"/>
    </source>
</evidence>
<keyword evidence="12" id="KW-1185">Reference proteome</keyword>
<reference evidence="11 12" key="1">
    <citation type="submission" date="2017-03" db="EMBL/GenBank/DDBJ databases">
        <authorList>
            <person name="Afonso C.L."/>
            <person name="Miller P.J."/>
            <person name="Scott M.A."/>
            <person name="Spackman E."/>
            <person name="Goraichik I."/>
            <person name="Dimitrov K.M."/>
            <person name="Suarez D.L."/>
            <person name="Swayne D.E."/>
        </authorList>
    </citation>
    <scope>NUCLEOTIDE SEQUENCE [LARGE SCALE GENOMIC DNA]</scope>
    <source>
        <strain evidence="11">SB41UT1</strain>
    </source>
</reference>
<keyword evidence="2" id="KW-1003">Cell membrane</keyword>
<evidence type="ECO:0000256" key="1">
    <source>
        <dbReference type="ARBA" id="ARBA00004651"/>
    </source>
</evidence>
<feature type="transmembrane region" description="Helical" evidence="8">
    <location>
        <begin position="409"/>
        <end position="428"/>
    </location>
</feature>
<dbReference type="InterPro" id="IPR050790">
    <property type="entry name" value="ExbB/TolQ_transport"/>
</dbReference>
<evidence type="ECO:0000256" key="6">
    <source>
        <dbReference type="RuleBase" id="RU004057"/>
    </source>
</evidence>
<evidence type="ECO:0000256" key="5">
    <source>
        <dbReference type="ARBA" id="ARBA00023136"/>
    </source>
</evidence>
<sequence length="472" mass="50882">MKFIKPSFLKTATPLVLALGLGLSANAAVAEENTLQGLLNKIKNDSVTESQANKQREAVFLKDRNEQRRLLAEAKAELKAQEVLSDKLLKQSDINEKTLTETKNTLDIRSGELKELFGVVRQFAGDNQGIFQASMITVQHPERTAFMAQMAESKELPTTVSLERFWLEIMQEMTESGRVIEVPGTVVYGEGNEEQKTVTRIGTFNAVSDGKYLNYSPSVGKFEQLSRQPDAAVLESAEAIEAANAGYVPFYLDPSRGQILSLLVQSPSLKERVDQGGPVGYVILGLGAVGLLLALICMLNLARIGSGIRKQQKSEQVIKGNPLGDIMQAYQDNRGADLETLELKLDEIVMKAVPGIERGVGSIKLIAAVAPLLGLLGTVVGMIATFQAITLFGTGDPKLMAGGISEALVTTMLGLVVAVPTLFAHSLVQSRSRRMIQVLEEQSAGFVALHQEKDLNTGARNTVGSVSAAETA</sequence>
<evidence type="ECO:0000313" key="12">
    <source>
        <dbReference type="Proteomes" id="UP000196573"/>
    </source>
</evidence>
<keyword evidence="6" id="KW-0653">Protein transport</keyword>
<dbReference type="InterPro" id="IPR002898">
    <property type="entry name" value="MotA_ExbB_proton_chnl"/>
</dbReference>
<evidence type="ECO:0000256" key="8">
    <source>
        <dbReference type="SAM" id="Phobius"/>
    </source>
</evidence>
<proteinExistence type="inferred from homology"/>